<evidence type="ECO:0000256" key="2">
    <source>
        <dbReference type="SAM" id="SignalP"/>
    </source>
</evidence>
<organism evidence="4 5">
    <name type="scientific">Mucilaginibacter aquariorum</name>
    <dbReference type="NCBI Taxonomy" id="2967225"/>
    <lineage>
        <taxon>Bacteria</taxon>
        <taxon>Pseudomonadati</taxon>
        <taxon>Bacteroidota</taxon>
        <taxon>Sphingobacteriia</taxon>
        <taxon>Sphingobacteriales</taxon>
        <taxon>Sphingobacteriaceae</taxon>
        <taxon>Mucilaginibacter</taxon>
    </lineage>
</organism>
<dbReference type="InterPro" id="IPR003715">
    <property type="entry name" value="Poly_export_N"/>
</dbReference>
<name>A0ABT1SVE4_9SPHI</name>
<keyword evidence="5" id="KW-1185">Reference proteome</keyword>
<evidence type="ECO:0000313" key="4">
    <source>
        <dbReference type="EMBL" id="MCQ6956321.1"/>
    </source>
</evidence>
<keyword evidence="1 2" id="KW-0732">Signal</keyword>
<dbReference type="PANTHER" id="PTHR33619">
    <property type="entry name" value="POLYSACCHARIDE EXPORT PROTEIN GFCE-RELATED"/>
    <property type="match status" value="1"/>
</dbReference>
<dbReference type="Gene3D" id="3.30.1950.10">
    <property type="entry name" value="wza like domain"/>
    <property type="match status" value="1"/>
</dbReference>
<feature type="chain" id="PRO_5045524130" evidence="2">
    <location>
        <begin position="20"/>
        <end position="263"/>
    </location>
</feature>
<evidence type="ECO:0000313" key="5">
    <source>
        <dbReference type="Proteomes" id="UP001204376"/>
    </source>
</evidence>
<evidence type="ECO:0000259" key="3">
    <source>
        <dbReference type="Pfam" id="PF02563"/>
    </source>
</evidence>
<evidence type="ECO:0000256" key="1">
    <source>
        <dbReference type="ARBA" id="ARBA00022729"/>
    </source>
</evidence>
<sequence length="263" mass="28903">MSNTFIKPKFLLLSFACLATLLIQSSCNSYKKIPYFEDVNMAKVTSEDISNYTDLTIQPHTQLAISVSSKNPEADAVFSNNIQNAGANTSNSNYGYTVNQKGEVKLPLLGFVKVSGLTSQQLSEQLEHKLAPFLSAPSVTVTVMNFKVAVIGDVLRPNVYTSPSERLTITEALGLAGDMNITAIRDRVILVREINAKREYIPVDLTSKTLFQSPYFYLKANDLIYVTPGKSKLSTVSDKGYQNASLIISALSVIAITISLFRR</sequence>
<dbReference type="PANTHER" id="PTHR33619:SF3">
    <property type="entry name" value="POLYSACCHARIDE EXPORT PROTEIN GFCE-RELATED"/>
    <property type="match status" value="1"/>
</dbReference>
<dbReference type="RefSeq" id="WP_256536540.1">
    <property type="nucleotide sequence ID" value="NZ_JANHOH010000001.1"/>
</dbReference>
<comment type="caution">
    <text evidence="4">The sequence shown here is derived from an EMBL/GenBank/DDBJ whole genome shotgun (WGS) entry which is preliminary data.</text>
</comment>
<dbReference type="Gene3D" id="3.10.560.10">
    <property type="entry name" value="Outer membrane lipoprotein wza domain like"/>
    <property type="match status" value="1"/>
</dbReference>
<reference evidence="4 5" key="1">
    <citation type="submission" date="2022-07" db="EMBL/GenBank/DDBJ databases">
        <title>Mucilaginibacter sp. JC4.</title>
        <authorList>
            <person name="Le V."/>
            <person name="Ko S.-R."/>
            <person name="Ahn C.-Y."/>
            <person name="Oh H.-M."/>
        </authorList>
    </citation>
    <scope>NUCLEOTIDE SEQUENCE [LARGE SCALE GENOMIC DNA]</scope>
    <source>
        <strain evidence="4 5">JC4</strain>
    </source>
</reference>
<dbReference type="Proteomes" id="UP001204376">
    <property type="component" value="Unassembled WGS sequence"/>
</dbReference>
<dbReference type="Pfam" id="PF02563">
    <property type="entry name" value="Poly_export"/>
    <property type="match status" value="1"/>
</dbReference>
<proteinExistence type="predicted"/>
<gene>
    <name evidence="4" type="ORF">NPE20_00035</name>
</gene>
<feature type="domain" description="Polysaccharide export protein N-terminal" evidence="3">
    <location>
        <begin position="53"/>
        <end position="143"/>
    </location>
</feature>
<dbReference type="InterPro" id="IPR049712">
    <property type="entry name" value="Poly_export"/>
</dbReference>
<feature type="signal peptide" evidence="2">
    <location>
        <begin position="1"/>
        <end position="19"/>
    </location>
</feature>
<accession>A0ABT1SVE4</accession>
<dbReference type="EMBL" id="JANHOH010000001">
    <property type="protein sequence ID" value="MCQ6956321.1"/>
    <property type="molecule type" value="Genomic_DNA"/>
</dbReference>
<protein>
    <submittedName>
        <fullName evidence="4">Polysaccharide biosynthesis/export family protein</fullName>
    </submittedName>
</protein>